<evidence type="ECO:0000256" key="3">
    <source>
        <dbReference type="ARBA" id="ARBA00022679"/>
    </source>
</evidence>
<keyword evidence="2" id="KW-0032">Aminotransferase</keyword>
<evidence type="ECO:0000313" key="5">
    <source>
        <dbReference type="Proteomes" id="UP000034513"/>
    </source>
</evidence>
<feature type="non-terminal residue" evidence="4">
    <location>
        <position position="55"/>
    </location>
</feature>
<dbReference type="SUPFAM" id="SSF53383">
    <property type="entry name" value="PLP-dependent transferases"/>
    <property type="match status" value="1"/>
</dbReference>
<dbReference type="InterPro" id="IPR015424">
    <property type="entry name" value="PyrdxlP-dep_Trfase"/>
</dbReference>
<dbReference type="Proteomes" id="UP000034513">
    <property type="component" value="Unassembled WGS sequence"/>
</dbReference>
<accession>A0ABR5ECJ9</accession>
<dbReference type="InterPro" id="IPR015422">
    <property type="entry name" value="PyrdxlP-dep_Trfase_small"/>
</dbReference>
<reference evidence="4 5" key="1">
    <citation type="submission" date="2015-04" db="EMBL/GenBank/DDBJ databases">
        <title>Evaluation of non-dairy Lactococcus lactis with potential dairy applications reveals extensive phenotype-genotype disparity.</title>
        <authorList>
            <person name="Cavanagh D."/>
            <person name="Casey A."/>
            <person name="Altermann E."/>
            <person name="Cotter P."/>
            <person name="Fitzgerald G.F."/>
            <person name="McAuliffe O."/>
        </authorList>
    </citation>
    <scope>NUCLEOTIDE SEQUENCE [LARGE SCALE GENOMIC DNA]</scope>
    <source>
        <strain evidence="4 5">DPC6856</strain>
    </source>
</reference>
<evidence type="ECO:0000256" key="2">
    <source>
        <dbReference type="ARBA" id="ARBA00022576"/>
    </source>
</evidence>
<dbReference type="InterPro" id="IPR005814">
    <property type="entry name" value="Aminotrans_3"/>
</dbReference>
<evidence type="ECO:0000313" key="4">
    <source>
        <dbReference type="EMBL" id="KKW69576.1"/>
    </source>
</evidence>
<keyword evidence="5" id="KW-1185">Reference proteome</keyword>
<gene>
    <name evidence="4" type="ORF">VN93_2877</name>
</gene>
<proteinExistence type="predicted"/>
<organism evidence="4 5">
    <name type="scientific">Lactococcus lactis subsp. cremoris</name>
    <name type="common">Streptococcus cremoris</name>
    <dbReference type="NCBI Taxonomy" id="1359"/>
    <lineage>
        <taxon>Bacteria</taxon>
        <taxon>Bacillati</taxon>
        <taxon>Bacillota</taxon>
        <taxon>Bacilli</taxon>
        <taxon>Lactobacillales</taxon>
        <taxon>Streptococcaceae</taxon>
        <taxon>Lactococcus</taxon>
    </lineage>
</organism>
<protein>
    <submittedName>
        <fullName evidence="4">Transaminase, acetylornithine/succinylornithine family</fullName>
    </submittedName>
</protein>
<dbReference type="PANTHER" id="PTHR11986:SF79">
    <property type="entry name" value="ACETYLORNITHINE AMINOTRANSFERASE, MITOCHONDRIAL"/>
    <property type="match status" value="1"/>
</dbReference>
<comment type="cofactor">
    <cofactor evidence="1">
        <name>pyridoxal 5'-phosphate</name>
        <dbReference type="ChEBI" id="CHEBI:597326"/>
    </cofactor>
</comment>
<keyword evidence="3" id="KW-0808">Transferase</keyword>
<dbReference type="EMBL" id="LAVW01000167">
    <property type="protein sequence ID" value="KKW69576.1"/>
    <property type="molecule type" value="Genomic_DNA"/>
</dbReference>
<dbReference type="RefSeq" id="WP_134798175.1">
    <property type="nucleotide sequence ID" value="NZ_LAVW01000167.1"/>
</dbReference>
<dbReference type="Gene3D" id="3.90.1150.10">
    <property type="entry name" value="Aspartate Aminotransferase, domain 1"/>
    <property type="match status" value="1"/>
</dbReference>
<dbReference type="Pfam" id="PF00202">
    <property type="entry name" value="Aminotran_3"/>
    <property type="match status" value="1"/>
</dbReference>
<comment type="caution">
    <text evidence="4">The sequence shown here is derived from an EMBL/GenBank/DDBJ whole genome shotgun (WGS) entry which is preliminary data.</text>
</comment>
<dbReference type="InterPro" id="IPR050103">
    <property type="entry name" value="Class-III_PLP-dep_AT"/>
</dbReference>
<name>A0ABR5ECJ9_LACLC</name>
<sequence>MTDLFENYGRLPFSLTKGQGVYLYDDKGKKYLDFTSGIGVMNLGYTFEKGKNAVK</sequence>
<dbReference type="PANTHER" id="PTHR11986">
    <property type="entry name" value="AMINOTRANSFERASE CLASS III"/>
    <property type="match status" value="1"/>
</dbReference>
<evidence type="ECO:0000256" key="1">
    <source>
        <dbReference type="ARBA" id="ARBA00001933"/>
    </source>
</evidence>